<dbReference type="InterPro" id="IPR044925">
    <property type="entry name" value="His-Me_finger_sf"/>
</dbReference>
<evidence type="ECO:0000313" key="4">
    <source>
        <dbReference type="Proteomes" id="UP001341840"/>
    </source>
</evidence>
<evidence type="ECO:0000256" key="1">
    <source>
        <dbReference type="ARBA" id="ARBA00022722"/>
    </source>
</evidence>
<gene>
    <name evidence="3" type="ORF">PIB30_056586</name>
</gene>
<comment type="caution">
    <text evidence="3">The sequence shown here is derived from an EMBL/GenBank/DDBJ whole genome shotgun (WGS) entry which is preliminary data.</text>
</comment>
<organism evidence="3 4">
    <name type="scientific">Stylosanthes scabra</name>
    <dbReference type="NCBI Taxonomy" id="79078"/>
    <lineage>
        <taxon>Eukaryota</taxon>
        <taxon>Viridiplantae</taxon>
        <taxon>Streptophyta</taxon>
        <taxon>Embryophyta</taxon>
        <taxon>Tracheophyta</taxon>
        <taxon>Spermatophyta</taxon>
        <taxon>Magnoliopsida</taxon>
        <taxon>eudicotyledons</taxon>
        <taxon>Gunneridae</taxon>
        <taxon>Pentapetalae</taxon>
        <taxon>rosids</taxon>
        <taxon>fabids</taxon>
        <taxon>Fabales</taxon>
        <taxon>Fabaceae</taxon>
        <taxon>Papilionoideae</taxon>
        <taxon>50 kb inversion clade</taxon>
        <taxon>dalbergioids sensu lato</taxon>
        <taxon>Dalbergieae</taxon>
        <taxon>Pterocarpus clade</taxon>
        <taxon>Stylosanthes</taxon>
    </lineage>
</organism>
<evidence type="ECO:0000313" key="3">
    <source>
        <dbReference type="EMBL" id="MED6136496.1"/>
    </source>
</evidence>
<name>A0ABU6SK15_9FABA</name>
<protein>
    <submittedName>
        <fullName evidence="3">Uncharacterized protein</fullName>
    </submittedName>
</protein>
<dbReference type="Proteomes" id="UP001341840">
    <property type="component" value="Unassembled WGS sequence"/>
</dbReference>
<keyword evidence="1" id="KW-0540">Nuclease</keyword>
<dbReference type="PANTHER" id="PTHR33607">
    <property type="entry name" value="ENDONUCLEASE-1"/>
    <property type="match status" value="1"/>
</dbReference>
<keyword evidence="2" id="KW-0378">Hydrolase</keyword>
<dbReference type="SUPFAM" id="SSF54060">
    <property type="entry name" value="His-Me finger endonucleases"/>
    <property type="match status" value="1"/>
</dbReference>
<sequence>MMRSSSSGAKPLPLPSFSIRLLPTTSTCYLQPPPTPTPIPIRLCFCSKSTLPTSTTHHTFPLSFLSWRWISRLISFYLFSLNLVAAPSAYPAPSNSYACEDIDAYYSPLTTTHLRGQALKKKLNAIIAPHRSFSYPEVWDALKVLDAADIDHPEASSSIVEIYSLRVVSKRLSGKPQGWNREHLWPRSYGLMTCPSLTDLHNIRPSDVNVNSSRGNKYYGECITSSNKCLRPANKEAAPDTETDKQRWAPPARVRGDIARALMYMAVAYGFQQPGGSPGLGLSDTPNVEKREMGLLSTLLKWNEVDPPSREEKLRNERICKRYQHNRNPFVDHPEYANLIWKWKPLVSTLIPFTDK</sequence>
<dbReference type="Pfam" id="PF04231">
    <property type="entry name" value="Endonuclease_1"/>
    <property type="match status" value="1"/>
</dbReference>
<keyword evidence="4" id="KW-1185">Reference proteome</keyword>
<evidence type="ECO:0000256" key="2">
    <source>
        <dbReference type="ARBA" id="ARBA00022801"/>
    </source>
</evidence>
<dbReference type="PANTHER" id="PTHR33607:SF2">
    <property type="entry name" value="ENDONUCLEASE-1"/>
    <property type="match status" value="1"/>
</dbReference>
<reference evidence="3 4" key="1">
    <citation type="journal article" date="2023" name="Plants (Basel)">
        <title>Bridging the Gap: Combining Genomics and Transcriptomics Approaches to Understand Stylosanthes scabra, an Orphan Legume from the Brazilian Caatinga.</title>
        <authorList>
            <person name="Ferreira-Neto J.R.C."/>
            <person name="da Silva M.D."/>
            <person name="Binneck E."/>
            <person name="de Melo N.F."/>
            <person name="da Silva R.H."/>
            <person name="de Melo A.L.T.M."/>
            <person name="Pandolfi V."/>
            <person name="Bustamante F.O."/>
            <person name="Brasileiro-Vidal A.C."/>
            <person name="Benko-Iseppon A.M."/>
        </authorList>
    </citation>
    <scope>NUCLEOTIDE SEQUENCE [LARGE SCALE GENOMIC DNA]</scope>
    <source>
        <tissue evidence="3">Leaves</tissue>
    </source>
</reference>
<accession>A0ABU6SK15</accession>
<proteinExistence type="predicted"/>
<dbReference type="EMBL" id="JASCZI010060869">
    <property type="protein sequence ID" value="MED6136496.1"/>
    <property type="molecule type" value="Genomic_DNA"/>
</dbReference>
<dbReference type="InterPro" id="IPR007346">
    <property type="entry name" value="Endonuclease-I"/>
</dbReference>